<dbReference type="Proteomes" id="UP000319663">
    <property type="component" value="Unassembled WGS sequence"/>
</dbReference>
<evidence type="ECO:0000256" key="4">
    <source>
        <dbReference type="ARBA" id="ARBA00022827"/>
    </source>
</evidence>
<evidence type="ECO:0000313" key="6">
    <source>
        <dbReference type="EMBL" id="TQB69100.1"/>
    </source>
</evidence>
<dbReference type="PANTHER" id="PTHR42877:SF10">
    <property type="entry name" value="L-ORNITHINE N(5)-OXYGENASE"/>
    <property type="match status" value="1"/>
</dbReference>
<protein>
    <recommendedName>
        <fullName evidence="8">FAD/NAD(P)-binding domain-containing protein</fullName>
    </recommendedName>
</protein>
<comment type="caution">
    <text evidence="6">The sequence shown here is derived from an EMBL/GenBank/DDBJ whole genome shotgun (WGS) entry which is preliminary data.</text>
</comment>
<feature type="transmembrane region" description="Helical" evidence="5">
    <location>
        <begin position="312"/>
        <end position="333"/>
    </location>
</feature>
<organism evidence="6 7">
    <name type="scientific">Monascus purpureus</name>
    <name type="common">Red mold</name>
    <name type="synonym">Monascus anka</name>
    <dbReference type="NCBI Taxonomy" id="5098"/>
    <lineage>
        <taxon>Eukaryota</taxon>
        <taxon>Fungi</taxon>
        <taxon>Dikarya</taxon>
        <taxon>Ascomycota</taxon>
        <taxon>Pezizomycotina</taxon>
        <taxon>Eurotiomycetes</taxon>
        <taxon>Eurotiomycetidae</taxon>
        <taxon>Eurotiales</taxon>
        <taxon>Aspergillaceae</taxon>
        <taxon>Monascus</taxon>
    </lineage>
</organism>
<dbReference type="Pfam" id="PF13450">
    <property type="entry name" value="NAD_binding_8"/>
    <property type="match status" value="1"/>
</dbReference>
<comment type="cofactor">
    <cofactor evidence="1">
        <name>FAD</name>
        <dbReference type="ChEBI" id="CHEBI:57692"/>
    </cofactor>
</comment>
<comment type="similarity">
    <text evidence="2">Belongs to the FAD-binding monooxygenase family.</text>
</comment>
<keyword evidence="3" id="KW-0285">Flavoprotein</keyword>
<dbReference type="SUPFAM" id="SSF51905">
    <property type="entry name" value="FAD/NAD(P)-binding domain"/>
    <property type="match status" value="1"/>
</dbReference>
<evidence type="ECO:0000256" key="2">
    <source>
        <dbReference type="ARBA" id="ARBA00010139"/>
    </source>
</evidence>
<dbReference type="AlphaFoldDB" id="A0A507QPY8"/>
<dbReference type="STRING" id="5098.A0A507QPY8"/>
<reference evidence="6 7" key="1">
    <citation type="submission" date="2019-06" db="EMBL/GenBank/DDBJ databases">
        <title>Wine fermentation using esterase from Monascus purpureus.</title>
        <authorList>
            <person name="Geng C."/>
            <person name="Zhang Y."/>
        </authorList>
    </citation>
    <scope>NUCLEOTIDE SEQUENCE [LARGE SCALE GENOMIC DNA]</scope>
    <source>
        <strain evidence="6">HQ1</strain>
    </source>
</reference>
<evidence type="ECO:0000313" key="7">
    <source>
        <dbReference type="Proteomes" id="UP000319663"/>
    </source>
</evidence>
<accession>A0A507QPY8</accession>
<evidence type="ECO:0000256" key="5">
    <source>
        <dbReference type="SAM" id="Phobius"/>
    </source>
</evidence>
<evidence type="ECO:0000256" key="3">
    <source>
        <dbReference type="ARBA" id="ARBA00022630"/>
    </source>
</evidence>
<dbReference type="EMBL" id="VIFY01000172">
    <property type="protein sequence ID" value="TQB69100.1"/>
    <property type="molecule type" value="Genomic_DNA"/>
</dbReference>
<keyword evidence="7" id="KW-1185">Reference proteome</keyword>
<keyword evidence="5" id="KW-0812">Transmembrane</keyword>
<gene>
    <name evidence="6" type="ORF">MPDQ_002358</name>
</gene>
<dbReference type="Gene3D" id="3.50.50.60">
    <property type="entry name" value="FAD/NAD(P)-binding domain"/>
    <property type="match status" value="1"/>
</dbReference>
<dbReference type="InterPro" id="IPR051209">
    <property type="entry name" value="FAD-bind_Monooxygenase_sf"/>
</dbReference>
<evidence type="ECO:0008006" key="8">
    <source>
        <dbReference type="Google" id="ProtNLM"/>
    </source>
</evidence>
<dbReference type="PANTHER" id="PTHR42877">
    <property type="entry name" value="L-ORNITHINE N(5)-MONOOXYGENASE-RELATED"/>
    <property type="match status" value="1"/>
</dbReference>
<dbReference type="InterPro" id="IPR036188">
    <property type="entry name" value="FAD/NAD-bd_sf"/>
</dbReference>
<proteinExistence type="inferred from homology"/>
<keyword evidence="5" id="KW-0472">Membrane</keyword>
<evidence type="ECO:0000256" key="1">
    <source>
        <dbReference type="ARBA" id="ARBA00001974"/>
    </source>
</evidence>
<keyword evidence="4" id="KW-0274">FAD</keyword>
<keyword evidence="5" id="KW-1133">Transmembrane helix</keyword>
<sequence length="374" mass="42199">MTIPVRRPTTVAIARICPDIHLEIEQINGVMATKEQAPSYIRVACIGAGLAGIALGVQLKRWYNLDDIQLFERNDDLGGTYYSFAPNPNWTMLMPPYKEIKNYVDTVVDAYNLRNKITFSAEGAIFHSAKWNHDVDLTGKNVVVIGNGCTAAQIVAAIVNKVKSVTQVIRTQHWTEFGGPEGYNCSVMHGFPNFFLLLGSNSITGHTSAIMAIENSINYAFRILKPVFQEEATAVEIKKEAEDSYVSWMQSALQNTVWNTGCQSWYVSTNKQWNAIAYPRSQLHYWYRSLFPVWTDWNIEMKPSRKSYKGRCILALLTTGALAAVGSLTVLHFPTPSLETYVSRIPDLLLDLPLESWQSTMRNVTEYIPKVGWW</sequence>
<name>A0A507QPY8_MONPU</name>